<proteinExistence type="predicted"/>
<dbReference type="VEuPathDB" id="FungiDB:JI435_405280"/>
<protein>
    <recommendedName>
        <fullName evidence="4">Secreted protein</fullName>
    </recommendedName>
</protein>
<dbReference type="Proteomes" id="UP000663193">
    <property type="component" value="Chromosome 4"/>
</dbReference>
<feature type="chain" id="PRO_5030874252" description="Secreted protein" evidence="1">
    <location>
        <begin position="22"/>
        <end position="105"/>
    </location>
</feature>
<keyword evidence="1" id="KW-0732">Signal</keyword>
<gene>
    <name evidence="2" type="ORF">JI435_405280</name>
</gene>
<organism evidence="2 3">
    <name type="scientific">Phaeosphaeria nodorum (strain SN15 / ATCC MYA-4574 / FGSC 10173)</name>
    <name type="common">Glume blotch fungus</name>
    <name type="synonym">Parastagonospora nodorum</name>
    <dbReference type="NCBI Taxonomy" id="321614"/>
    <lineage>
        <taxon>Eukaryota</taxon>
        <taxon>Fungi</taxon>
        <taxon>Dikarya</taxon>
        <taxon>Ascomycota</taxon>
        <taxon>Pezizomycotina</taxon>
        <taxon>Dothideomycetes</taxon>
        <taxon>Pleosporomycetidae</taxon>
        <taxon>Pleosporales</taxon>
        <taxon>Pleosporineae</taxon>
        <taxon>Phaeosphaeriaceae</taxon>
        <taxon>Parastagonospora</taxon>
    </lineage>
</organism>
<name>A0A7U2EW05_PHANO</name>
<evidence type="ECO:0000256" key="1">
    <source>
        <dbReference type="SAM" id="SignalP"/>
    </source>
</evidence>
<dbReference type="EMBL" id="CP069026">
    <property type="protein sequence ID" value="QRC94163.1"/>
    <property type="molecule type" value="Genomic_DNA"/>
</dbReference>
<sequence length="105" mass="11876">MARGTILMGLSTLLSFPTTTCITRRYSRRGVAVDTSFCLNLTDIMPLGLIIRRYRYVYLMNCLNGQVRYSTMDEMLIAVIADCLLVPHISHPDWFATQCLGSSYS</sequence>
<feature type="signal peptide" evidence="1">
    <location>
        <begin position="1"/>
        <end position="21"/>
    </location>
</feature>
<dbReference type="AlphaFoldDB" id="A0A7U2EW05"/>
<reference evidence="3" key="1">
    <citation type="journal article" date="2021" name="BMC Genomics">
        <title>Chromosome-level genome assembly and manually-curated proteome of model necrotroph Parastagonospora nodorum Sn15 reveals a genome-wide trove of candidate effector homologs, and redundancy of virulence-related functions within an accessory chromosome.</title>
        <authorList>
            <person name="Bertazzoni S."/>
            <person name="Jones D.A.B."/>
            <person name="Phan H.T."/>
            <person name="Tan K.-C."/>
            <person name="Hane J.K."/>
        </authorList>
    </citation>
    <scope>NUCLEOTIDE SEQUENCE [LARGE SCALE GENOMIC DNA]</scope>
    <source>
        <strain evidence="3">SN15 / ATCC MYA-4574 / FGSC 10173)</strain>
    </source>
</reference>
<accession>A0A7U2EW05</accession>
<evidence type="ECO:0008006" key="4">
    <source>
        <dbReference type="Google" id="ProtNLM"/>
    </source>
</evidence>
<evidence type="ECO:0000313" key="3">
    <source>
        <dbReference type="Proteomes" id="UP000663193"/>
    </source>
</evidence>
<keyword evidence="3" id="KW-1185">Reference proteome</keyword>
<evidence type="ECO:0000313" key="2">
    <source>
        <dbReference type="EMBL" id="QRC94163.1"/>
    </source>
</evidence>